<feature type="transmembrane region" description="Helical" evidence="10">
    <location>
        <begin position="34"/>
        <end position="51"/>
    </location>
</feature>
<dbReference type="CDD" id="cd06581">
    <property type="entry name" value="TM_PBP1_LivM_like"/>
    <property type="match status" value="1"/>
</dbReference>
<keyword evidence="5" id="KW-0029">Amino-acid transport</keyword>
<dbReference type="Pfam" id="PF02653">
    <property type="entry name" value="BPD_transp_2"/>
    <property type="match status" value="2"/>
</dbReference>
<dbReference type="CDD" id="cd06582">
    <property type="entry name" value="TM_PBP1_LivH_like"/>
    <property type="match status" value="1"/>
</dbReference>
<evidence type="ECO:0000256" key="10">
    <source>
        <dbReference type="SAM" id="Phobius"/>
    </source>
</evidence>
<feature type="transmembrane region" description="Helical" evidence="10">
    <location>
        <begin position="92"/>
        <end position="117"/>
    </location>
</feature>
<feature type="region of interest" description="Disordered" evidence="9">
    <location>
        <begin position="629"/>
        <end position="670"/>
    </location>
</feature>
<dbReference type="InterPro" id="IPR052157">
    <property type="entry name" value="BCAA_transport_permease"/>
</dbReference>
<dbReference type="PANTHER" id="PTHR11795:SF451">
    <property type="entry name" value="ABC TRANSPORTER PERMEASE PROTEIN"/>
    <property type="match status" value="1"/>
</dbReference>
<feature type="transmembrane region" description="Helical" evidence="10">
    <location>
        <begin position="238"/>
        <end position="255"/>
    </location>
</feature>
<dbReference type="InterPro" id="IPR001851">
    <property type="entry name" value="ABC_transp_permease"/>
</dbReference>
<feature type="transmembrane region" description="Helical" evidence="10">
    <location>
        <begin position="388"/>
        <end position="408"/>
    </location>
</feature>
<evidence type="ECO:0000256" key="4">
    <source>
        <dbReference type="ARBA" id="ARBA00022692"/>
    </source>
</evidence>
<feature type="transmembrane region" description="Helical" evidence="10">
    <location>
        <begin position="539"/>
        <end position="559"/>
    </location>
</feature>
<keyword evidence="6 10" id="KW-1133">Transmembrane helix</keyword>
<feature type="compositionally biased region" description="Gly residues" evidence="9">
    <location>
        <begin position="661"/>
        <end position="670"/>
    </location>
</feature>
<comment type="caution">
    <text evidence="11">The sequence shown here is derived from an EMBL/GenBank/DDBJ whole genome shotgun (WGS) entry which is preliminary data.</text>
</comment>
<feature type="transmembrane region" description="Helical" evidence="10">
    <location>
        <begin position="415"/>
        <end position="434"/>
    </location>
</feature>
<feature type="transmembrane region" description="Helical" evidence="10">
    <location>
        <begin position="6"/>
        <end position="27"/>
    </location>
</feature>
<keyword evidence="7 10" id="KW-0472">Membrane</keyword>
<evidence type="ECO:0000256" key="7">
    <source>
        <dbReference type="ARBA" id="ARBA00023136"/>
    </source>
</evidence>
<accession>A0ABN1H641</accession>
<feature type="transmembrane region" description="Helical" evidence="10">
    <location>
        <begin position="513"/>
        <end position="533"/>
    </location>
</feature>
<evidence type="ECO:0000313" key="12">
    <source>
        <dbReference type="Proteomes" id="UP001500957"/>
    </source>
</evidence>
<keyword evidence="3" id="KW-1003">Cell membrane</keyword>
<evidence type="ECO:0000256" key="5">
    <source>
        <dbReference type="ARBA" id="ARBA00022970"/>
    </source>
</evidence>
<feature type="transmembrane region" description="Helical" evidence="10">
    <location>
        <begin position="337"/>
        <end position="358"/>
    </location>
</feature>
<dbReference type="PANTHER" id="PTHR11795">
    <property type="entry name" value="BRANCHED-CHAIN AMINO ACID TRANSPORT SYSTEM PERMEASE PROTEIN LIVH"/>
    <property type="match status" value="1"/>
</dbReference>
<feature type="transmembrane region" description="Helical" evidence="10">
    <location>
        <begin position="192"/>
        <end position="209"/>
    </location>
</feature>
<dbReference type="RefSeq" id="WP_344607472.1">
    <property type="nucleotide sequence ID" value="NZ_BAAAHE010000036.1"/>
</dbReference>
<comment type="similarity">
    <text evidence="8">Belongs to the binding-protein-dependent transport system permease family. LivHM subfamily.</text>
</comment>
<dbReference type="InterPro" id="IPR043428">
    <property type="entry name" value="LivM-like"/>
</dbReference>
<evidence type="ECO:0000313" key="11">
    <source>
        <dbReference type="EMBL" id="GAA0629897.1"/>
    </source>
</evidence>
<evidence type="ECO:0000256" key="6">
    <source>
        <dbReference type="ARBA" id="ARBA00022989"/>
    </source>
</evidence>
<name>A0ABN1H641_9ACTN</name>
<feature type="transmembrane region" description="Helical" evidence="10">
    <location>
        <begin position="215"/>
        <end position="233"/>
    </location>
</feature>
<feature type="transmembrane region" description="Helical" evidence="10">
    <location>
        <begin position="63"/>
        <end position="80"/>
    </location>
</feature>
<feature type="transmembrane region" description="Helical" evidence="10">
    <location>
        <begin position="590"/>
        <end position="610"/>
    </location>
</feature>
<dbReference type="Proteomes" id="UP001500957">
    <property type="component" value="Unassembled WGS sequence"/>
</dbReference>
<keyword evidence="2" id="KW-0813">Transport</keyword>
<comment type="subcellular location">
    <subcellularLocation>
        <location evidence="1">Cell membrane</location>
        <topology evidence="1">Multi-pass membrane protein</topology>
    </subcellularLocation>
</comment>
<evidence type="ECO:0000256" key="1">
    <source>
        <dbReference type="ARBA" id="ARBA00004651"/>
    </source>
</evidence>
<keyword evidence="4 10" id="KW-0812">Transmembrane</keyword>
<feature type="transmembrane region" description="Helical" evidence="10">
    <location>
        <begin position="143"/>
        <end position="160"/>
    </location>
</feature>
<dbReference type="EMBL" id="BAAAHE010000036">
    <property type="protein sequence ID" value="GAA0629897.1"/>
    <property type="molecule type" value="Genomic_DNA"/>
</dbReference>
<feature type="transmembrane region" description="Helical" evidence="10">
    <location>
        <begin position="275"/>
        <end position="292"/>
    </location>
</feature>
<evidence type="ECO:0000256" key="9">
    <source>
        <dbReference type="SAM" id="MobiDB-lite"/>
    </source>
</evidence>
<evidence type="ECO:0008006" key="13">
    <source>
        <dbReference type="Google" id="ProtNLM"/>
    </source>
</evidence>
<feature type="transmembrane region" description="Helical" evidence="10">
    <location>
        <begin position="464"/>
        <end position="482"/>
    </location>
</feature>
<keyword evidence="12" id="KW-1185">Reference proteome</keyword>
<evidence type="ECO:0000256" key="2">
    <source>
        <dbReference type="ARBA" id="ARBA00022448"/>
    </source>
</evidence>
<evidence type="ECO:0000256" key="3">
    <source>
        <dbReference type="ARBA" id="ARBA00022475"/>
    </source>
</evidence>
<evidence type="ECO:0000256" key="8">
    <source>
        <dbReference type="ARBA" id="ARBA00037998"/>
    </source>
</evidence>
<reference evidence="11 12" key="1">
    <citation type="journal article" date="2019" name="Int. J. Syst. Evol. Microbiol.">
        <title>The Global Catalogue of Microorganisms (GCM) 10K type strain sequencing project: providing services to taxonomists for standard genome sequencing and annotation.</title>
        <authorList>
            <consortium name="The Broad Institute Genomics Platform"/>
            <consortium name="The Broad Institute Genome Sequencing Center for Infectious Disease"/>
            <person name="Wu L."/>
            <person name="Ma J."/>
        </authorList>
    </citation>
    <scope>NUCLEOTIDE SEQUENCE [LARGE SCALE GENOMIC DNA]</scope>
    <source>
        <strain evidence="11 12">JCM 10671</strain>
    </source>
</reference>
<proteinExistence type="inferred from homology"/>
<feature type="transmembrane region" description="Helical" evidence="10">
    <location>
        <begin position="313"/>
        <end position="331"/>
    </location>
</feature>
<protein>
    <recommendedName>
        <fullName evidence="13">ABC transporter permease</fullName>
    </recommendedName>
</protein>
<feature type="transmembrane region" description="Helical" evidence="10">
    <location>
        <begin position="365"/>
        <end position="382"/>
    </location>
</feature>
<gene>
    <name evidence="11" type="ORF">GCM10009547_37000</name>
</gene>
<sequence length="670" mass="70803">MREFITFLPSGISAGSIYALVALGLVLTYKTSGIFNFAHGGIAAAAAYVFYDLHMKQGMHWAPAFALSVLLVGVIGGLLVERLASLLSTAPTVMVVVATVGLLVLLQSLCTAVYGSANIFMEPYLPRDTLFTIDTFQVTVEDVAIVIFSLGAAAALWFFFEKTRLGKATTAVVDDPNLLSLQAINPATVRRLSWIVGCCFASVSGVFLAPRLGVSVNTLILLVIAAYGAAAVGRFESLPLTVVGAMGIGILVAYLPSQTTKWSDDLTIQLLPANLPFLVLFIVFLIVPARKLTERGVRNARRLKPIRTYSPPVTRGGFGALLAVLVAIPFVVPTTDITQYASMLGYFVVFASLGMLVWMSGQISLCQMAFAAIGAGTAGHMLGRGVPWTLAVLIGALVAIPAGAIVAIPAIRLAGIYVAVATFGFGIVMQQVFYGTPFMFGDVQQIAVPRPVILGIDFTTSRGYYYLCLIVAVLMGAAVLLVRRSRLGSLLRAMSDSPVALDAHGANTNLMRVVVFCMASAMAAVGGVLIAGVPGSASGALTGPFNITVSLVMVAVLGFAGRRPIASPLIAAILFQLIKIYPPFNTETFIKYQGVIFGALAVLVAIWPALDVPGRVARLGRFGAERDVRSPNRERVASTPVRPVQLRTSVERPDSRELVGSGTGGRGGEQ</sequence>
<organism evidence="11 12">
    <name type="scientific">Sporichthya brevicatena</name>
    <dbReference type="NCBI Taxonomy" id="171442"/>
    <lineage>
        <taxon>Bacteria</taxon>
        <taxon>Bacillati</taxon>
        <taxon>Actinomycetota</taxon>
        <taxon>Actinomycetes</taxon>
        <taxon>Sporichthyales</taxon>
        <taxon>Sporichthyaceae</taxon>
        <taxon>Sporichthya</taxon>
    </lineage>
</organism>